<accession>A0AA96GPG4</accession>
<proteinExistence type="predicted"/>
<dbReference type="AlphaFoldDB" id="A0AA96GPG4"/>
<dbReference type="Proteomes" id="UP001302494">
    <property type="component" value="Chromosome"/>
</dbReference>
<gene>
    <name evidence="2" type="ORF">PQG83_15985</name>
</gene>
<protein>
    <submittedName>
        <fullName evidence="2">Uncharacterized protein</fullName>
    </submittedName>
</protein>
<feature type="compositionally biased region" description="Basic and acidic residues" evidence="1">
    <location>
        <begin position="60"/>
        <end position="73"/>
    </location>
</feature>
<name>A0AA96GPG4_9BACT</name>
<feature type="region of interest" description="Disordered" evidence="1">
    <location>
        <begin position="60"/>
        <end position="83"/>
    </location>
</feature>
<evidence type="ECO:0000256" key="1">
    <source>
        <dbReference type="SAM" id="MobiDB-lite"/>
    </source>
</evidence>
<sequence>MRTRREQVLYAVACDCQTCREKAGQGFEILGFLYGSPAKAQDDLKKYEAIGHSSCFTVEERTKPFKPSTEARRPQKLQRRKAA</sequence>
<evidence type="ECO:0000313" key="3">
    <source>
        <dbReference type="Proteomes" id="UP001302494"/>
    </source>
</evidence>
<dbReference type="RefSeq" id="WP_312743101.1">
    <property type="nucleotide sequence ID" value="NZ_CP116968.1"/>
</dbReference>
<keyword evidence="3" id="KW-1185">Reference proteome</keyword>
<dbReference type="EMBL" id="CP116968">
    <property type="protein sequence ID" value="WNM61241.1"/>
    <property type="molecule type" value="Genomic_DNA"/>
</dbReference>
<evidence type="ECO:0000313" key="2">
    <source>
        <dbReference type="EMBL" id="WNM61241.1"/>
    </source>
</evidence>
<dbReference type="KEGG" id="nneo:PQG83_15985"/>
<feature type="compositionally biased region" description="Basic residues" evidence="1">
    <location>
        <begin position="74"/>
        <end position="83"/>
    </location>
</feature>
<reference evidence="2 3" key="1">
    <citation type="submission" date="2023-01" db="EMBL/GenBank/DDBJ databases">
        <title>Cultivation and genomic characterization of new, ubiquitous marine nitrite-oxidizing bacteria from the Nitrospirales.</title>
        <authorList>
            <person name="Mueller A.J."/>
            <person name="Daebeler A."/>
            <person name="Herbold C.W."/>
            <person name="Kirkegaard R.H."/>
            <person name="Daims H."/>
        </authorList>
    </citation>
    <scope>NUCLEOTIDE SEQUENCE [LARGE SCALE GENOMIC DNA]</scope>
    <source>
        <strain evidence="2 3">DK</strain>
    </source>
</reference>
<organism evidence="2 3">
    <name type="scientific">Candidatus Nitrospira neomarina</name>
    <dbReference type="NCBI Taxonomy" id="3020899"/>
    <lineage>
        <taxon>Bacteria</taxon>
        <taxon>Pseudomonadati</taxon>
        <taxon>Nitrospirota</taxon>
        <taxon>Nitrospiria</taxon>
        <taxon>Nitrospirales</taxon>
        <taxon>Nitrospiraceae</taxon>
        <taxon>Nitrospira</taxon>
    </lineage>
</organism>